<evidence type="ECO:0000313" key="3">
    <source>
        <dbReference type="Proteomes" id="UP001055940"/>
    </source>
</evidence>
<evidence type="ECO:0000313" key="2">
    <source>
        <dbReference type="EMBL" id="USY21751.1"/>
    </source>
</evidence>
<feature type="region of interest" description="Disordered" evidence="1">
    <location>
        <begin position="31"/>
        <end position="63"/>
    </location>
</feature>
<protein>
    <submittedName>
        <fullName evidence="2">Uncharacterized protein</fullName>
    </submittedName>
</protein>
<keyword evidence="3" id="KW-1185">Reference proteome</keyword>
<evidence type="ECO:0000256" key="1">
    <source>
        <dbReference type="SAM" id="MobiDB-lite"/>
    </source>
</evidence>
<name>A0ABY5DBM4_9ACTN</name>
<dbReference type="RefSeq" id="WP_254420591.1">
    <property type="nucleotide sequence ID" value="NZ_BAAAJB010000005.1"/>
</dbReference>
<reference evidence="2" key="1">
    <citation type="submission" date="2022-06" db="EMBL/GenBank/DDBJ databases">
        <authorList>
            <person name="Ping M."/>
        </authorList>
    </citation>
    <scope>NUCLEOTIDE SEQUENCE</scope>
    <source>
        <strain evidence="2">JCM11759T</strain>
    </source>
</reference>
<proteinExistence type="predicted"/>
<accession>A0ABY5DBM4</accession>
<sequence>MAKVRYEMDEHGTARLFNTPQIRKLLRRRAETGADAARTAAPEQRDQITTRDGGTGTGTWSDRASAHVIGPAPLLYPAVDAIEAADR</sequence>
<dbReference type="Proteomes" id="UP001055940">
    <property type="component" value="Chromosome"/>
</dbReference>
<gene>
    <name evidence="2" type="ORF">NE857_09165</name>
</gene>
<dbReference type="EMBL" id="CP099837">
    <property type="protein sequence ID" value="USY21751.1"/>
    <property type="molecule type" value="Genomic_DNA"/>
</dbReference>
<organism evidence="2 3">
    <name type="scientific">Nocardiopsis exhalans</name>
    <dbReference type="NCBI Taxonomy" id="163604"/>
    <lineage>
        <taxon>Bacteria</taxon>
        <taxon>Bacillati</taxon>
        <taxon>Actinomycetota</taxon>
        <taxon>Actinomycetes</taxon>
        <taxon>Streptosporangiales</taxon>
        <taxon>Nocardiopsidaceae</taxon>
        <taxon>Nocardiopsis</taxon>
    </lineage>
</organism>